<evidence type="ECO:0000256" key="3">
    <source>
        <dbReference type="ARBA" id="ARBA00022598"/>
    </source>
</evidence>
<dbReference type="AlphaFoldDB" id="A0A5B9W9S7"/>
<evidence type="ECO:0000313" key="9">
    <source>
        <dbReference type="EMBL" id="QEH36845.1"/>
    </source>
</evidence>
<comment type="pathway">
    <text evidence="1 8">One-carbon metabolism; tetrahydrofolate interconversion.</text>
</comment>
<dbReference type="Gene3D" id="3.40.50.300">
    <property type="entry name" value="P-loop containing nucleotide triphosphate hydrolases"/>
    <property type="match status" value="1"/>
</dbReference>
<name>A0A5B9W9S7_9BACT</name>
<dbReference type="NCBIfam" id="NF010030">
    <property type="entry name" value="PRK13505.1"/>
    <property type="match status" value="1"/>
</dbReference>
<keyword evidence="3 8" id="KW-0436">Ligase</keyword>
<evidence type="ECO:0000256" key="2">
    <source>
        <dbReference type="ARBA" id="ARBA00022563"/>
    </source>
</evidence>
<dbReference type="KEGG" id="agv:OJF2_54300"/>
<comment type="catalytic activity">
    <reaction evidence="6 8">
        <text>(6S)-5,6,7,8-tetrahydrofolate + formate + ATP = (6R)-10-formyltetrahydrofolate + ADP + phosphate</text>
        <dbReference type="Rhea" id="RHEA:20221"/>
        <dbReference type="ChEBI" id="CHEBI:15740"/>
        <dbReference type="ChEBI" id="CHEBI:30616"/>
        <dbReference type="ChEBI" id="CHEBI:43474"/>
        <dbReference type="ChEBI" id="CHEBI:57453"/>
        <dbReference type="ChEBI" id="CHEBI:195366"/>
        <dbReference type="ChEBI" id="CHEBI:456216"/>
        <dbReference type="EC" id="6.3.4.3"/>
    </reaction>
</comment>
<dbReference type="InterPro" id="IPR000559">
    <property type="entry name" value="Formate_THF_ligase"/>
</dbReference>
<dbReference type="PROSITE" id="PS00722">
    <property type="entry name" value="FTHFS_2"/>
    <property type="match status" value="1"/>
</dbReference>
<keyword evidence="10" id="KW-1185">Reference proteome</keyword>
<dbReference type="Gene3D" id="3.10.410.10">
    <property type="entry name" value="Formyltetrahydrofolate synthetase, domain 3"/>
    <property type="match status" value="1"/>
</dbReference>
<dbReference type="Proteomes" id="UP000324233">
    <property type="component" value="Chromosome"/>
</dbReference>
<sequence>MARNVEHGLRPIAEVARDLDLSESFLEPYGRDKAKVRLEATDALGRKPGKLILVSAITPTPAGEGKTTTSIGLAQGLRRIGKRAALALRQPSMGPVFGRKGGATGGGASKLEPSNTINLQFTGDFHAITAAHNLLAAAIDNRLHFRDTDLDPTRVMWKRVLDMNDRALRHILVGLGGRSQGIPRESGFDITAASEVMAILCLADSRQDLRARLDRILVGFTKANEPVLAKQLKVVGSMAAILNEAIQPNLVQSTESVPAFVHGGPFANIAHGCNSVVATKMALGLADYAVTEAGFAFDLGGEKFFDLKCRSAGLNPAAVVIVATIRALKMHGGVALSSTSEPDPAAVERGLVNLAAHLDSAAFFGKPIVVAINQFGTDTPEELGVVHEYCHDRGVGCATANVFGQGGAGAVELAEKVVEAAAAPEAPLKTLYELDWPAEKKIEEIARVMYGAAGVSIQQEAESKLKKARRLGYGDLPICMAKTQDSLSDNPKLRGRPKGFTVHVRDVEIAAGAGFLVALTGELMRMPGLPERPAAERIDVDAEGRITGLS</sequence>
<dbReference type="GO" id="GO:0005524">
    <property type="term" value="F:ATP binding"/>
    <property type="evidence" value="ECO:0007669"/>
    <property type="project" value="UniProtKB-UniRule"/>
</dbReference>
<keyword evidence="5 8" id="KW-0067">ATP-binding</keyword>
<dbReference type="Gene3D" id="3.30.1510.10">
    <property type="entry name" value="Domain 2, N(10)-formyltetrahydrofolate synthetase"/>
    <property type="match status" value="1"/>
</dbReference>
<dbReference type="GO" id="GO:0004329">
    <property type="term" value="F:formate-tetrahydrofolate ligase activity"/>
    <property type="evidence" value="ECO:0007669"/>
    <property type="project" value="UniProtKB-UniRule"/>
</dbReference>
<dbReference type="EC" id="6.3.4.3" evidence="8"/>
<accession>A0A5B9W9S7</accession>
<dbReference type="GO" id="GO:0035999">
    <property type="term" value="P:tetrahydrofolate interconversion"/>
    <property type="evidence" value="ECO:0007669"/>
    <property type="project" value="UniProtKB-UniRule"/>
</dbReference>
<evidence type="ECO:0000256" key="7">
    <source>
        <dbReference type="ARBA" id="ARBA00061363"/>
    </source>
</evidence>
<keyword evidence="2 8" id="KW-0554">One-carbon metabolism</keyword>
<dbReference type="UniPathway" id="UPA00193"/>
<evidence type="ECO:0000256" key="8">
    <source>
        <dbReference type="HAMAP-Rule" id="MF_01543"/>
    </source>
</evidence>
<dbReference type="FunFam" id="3.30.1510.10:FF:000001">
    <property type="entry name" value="Formate--tetrahydrofolate ligase"/>
    <property type="match status" value="1"/>
</dbReference>
<keyword evidence="4 8" id="KW-0547">Nucleotide-binding</keyword>
<evidence type="ECO:0000256" key="1">
    <source>
        <dbReference type="ARBA" id="ARBA00004777"/>
    </source>
</evidence>
<comment type="similarity">
    <text evidence="7 8">Belongs to the formate--tetrahydrofolate ligase family.</text>
</comment>
<dbReference type="Pfam" id="PF01268">
    <property type="entry name" value="FTHFS"/>
    <property type="match status" value="1"/>
</dbReference>
<dbReference type="InterPro" id="IPR027417">
    <property type="entry name" value="P-loop_NTPase"/>
</dbReference>
<dbReference type="SUPFAM" id="SSF52540">
    <property type="entry name" value="P-loop containing nucleoside triphosphate hydrolases"/>
    <property type="match status" value="1"/>
</dbReference>
<evidence type="ECO:0000313" key="10">
    <source>
        <dbReference type="Proteomes" id="UP000324233"/>
    </source>
</evidence>
<protein>
    <recommendedName>
        <fullName evidence="8">Formate--tetrahydrofolate ligase</fullName>
        <ecNumber evidence="8">6.3.4.3</ecNumber>
    </recommendedName>
    <alternativeName>
        <fullName evidence="8">Formyltetrahydrofolate synthetase</fullName>
        <shortName evidence="8">FHS</shortName>
        <shortName evidence="8">FTHFS</shortName>
    </alternativeName>
</protein>
<dbReference type="OrthoDB" id="9761733at2"/>
<dbReference type="RefSeq" id="WP_148596483.1">
    <property type="nucleotide sequence ID" value="NZ_CP042997.1"/>
</dbReference>
<dbReference type="CDD" id="cd00477">
    <property type="entry name" value="FTHFS"/>
    <property type="match status" value="1"/>
</dbReference>
<dbReference type="InterPro" id="IPR020628">
    <property type="entry name" value="Formate_THF_ligase_CS"/>
</dbReference>
<evidence type="ECO:0000256" key="4">
    <source>
        <dbReference type="ARBA" id="ARBA00022741"/>
    </source>
</evidence>
<proteinExistence type="inferred from homology"/>
<organism evidence="9 10">
    <name type="scientific">Aquisphaera giovannonii</name>
    <dbReference type="NCBI Taxonomy" id="406548"/>
    <lineage>
        <taxon>Bacteria</taxon>
        <taxon>Pseudomonadati</taxon>
        <taxon>Planctomycetota</taxon>
        <taxon>Planctomycetia</taxon>
        <taxon>Isosphaerales</taxon>
        <taxon>Isosphaeraceae</taxon>
        <taxon>Aquisphaera</taxon>
    </lineage>
</organism>
<gene>
    <name evidence="8 9" type="primary">fhs</name>
    <name evidence="9" type="ORF">OJF2_54300</name>
</gene>
<evidence type="ECO:0000256" key="5">
    <source>
        <dbReference type="ARBA" id="ARBA00022840"/>
    </source>
</evidence>
<evidence type="ECO:0000256" key="6">
    <source>
        <dbReference type="ARBA" id="ARBA00049033"/>
    </source>
</evidence>
<reference evidence="9 10" key="1">
    <citation type="submission" date="2019-08" db="EMBL/GenBank/DDBJ databases">
        <title>Deep-cultivation of Planctomycetes and their phenomic and genomic characterization uncovers novel biology.</title>
        <authorList>
            <person name="Wiegand S."/>
            <person name="Jogler M."/>
            <person name="Boedeker C."/>
            <person name="Pinto D."/>
            <person name="Vollmers J."/>
            <person name="Rivas-Marin E."/>
            <person name="Kohn T."/>
            <person name="Peeters S.H."/>
            <person name="Heuer A."/>
            <person name="Rast P."/>
            <person name="Oberbeckmann S."/>
            <person name="Bunk B."/>
            <person name="Jeske O."/>
            <person name="Meyerdierks A."/>
            <person name="Storesund J.E."/>
            <person name="Kallscheuer N."/>
            <person name="Luecker S."/>
            <person name="Lage O.M."/>
            <person name="Pohl T."/>
            <person name="Merkel B.J."/>
            <person name="Hornburger P."/>
            <person name="Mueller R.-W."/>
            <person name="Bruemmer F."/>
            <person name="Labrenz M."/>
            <person name="Spormann A.M."/>
            <person name="Op den Camp H."/>
            <person name="Overmann J."/>
            <person name="Amann R."/>
            <person name="Jetten M.S.M."/>
            <person name="Mascher T."/>
            <person name="Medema M.H."/>
            <person name="Devos D.P."/>
            <person name="Kaster A.-K."/>
            <person name="Ovreas L."/>
            <person name="Rohde M."/>
            <person name="Galperin M.Y."/>
            <person name="Jogler C."/>
        </authorList>
    </citation>
    <scope>NUCLEOTIDE SEQUENCE [LARGE SCALE GENOMIC DNA]</scope>
    <source>
        <strain evidence="9 10">OJF2</strain>
    </source>
</reference>
<dbReference type="EMBL" id="CP042997">
    <property type="protein sequence ID" value="QEH36845.1"/>
    <property type="molecule type" value="Genomic_DNA"/>
</dbReference>
<feature type="binding site" evidence="8">
    <location>
        <begin position="60"/>
        <end position="67"/>
    </location>
    <ligand>
        <name>ATP</name>
        <dbReference type="ChEBI" id="CHEBI:30616"/>
    </ligand>
</feature>
<dbReference type="HAMAP" id="MF_01543">
    <property type="entry name" value="FTHFS"/>
    <property type="match status" value="1"/>
</dbReference>
<dbReference type="FunFam" id="3.10.410.10:FF:000001">
    <property type="entry name" value="Putative formate--tetrahydrofolate ligase"/>
    <property type="match status" value="1"/>
</dbReference>